<dbReference type="PANTHER" id="PTHR46268">
    <property type="entry name" value="STRESS RESPONSE PROTEIN NHAX"/>
    <property type="match status" value="1"/>
</dbReference>
<sequence length="259" mass="29617">MKNLLIPFDFSEVAKNALDYAVKFSEPDPSITIHLLHVSDGSITNKEINDRFEEVLAKYKSHLYPRLYPFVKKGKLIPTILEMQEELNVDLVIMGTSGAELDEEDLVTRTSLFVQAADLPILVIPEKHKKFRLDTIILSLGQEEIADRSPLYKLLEVSRKFQAKVHVLTVQNTPVLVAHSEVDESNENTLQYFLDMFYSHHSFTENEDIEKGILGYIKKNDMDMLAIMPRTHLKNGEASQGRLTHYLTLHTEVPLLVLN</sequence>
<evidence type="ECO:0000313" key="3">
    <source>
        <dbReference type="EMBL" id="MFD0977328.1"/>
    </source>
</evidence>
<dbReference type="InterPro" id="IPR006015">
    <property type="entry name" value="Universal_stress_UspA"/>
</dbReference>
<feature type="domain" description="UspA" evidence="2">
    <location>
        <begin position="1"/>
        <end position="123"/>
    </location>
</feature>
<dbReference type="CDD" id="cd00293">
    <property type="entry name" value="USP-like"/>
    <property type="match status" value="1"/>
</dbReference>
<organism evidence="3 4">
    <name type="scientific">Salinimicrobium gaetbulicola</name>
    <dbReference type="NCBI Taxonomy" id="999702"/>
    <lineage>
        <taxon>Bacteria</taxon>
        <taxon>Pseudomonadati</taxon>
        <taxon>Bacteroidota</taxon>
        <taxon>Flavobacteriia</taxon>
        <taxon>Flavobacteriales</taxon>
        <taxon>Flavobacteriaceae</taxon>
        <taxon>Salinimicrobium</taxon>
    </lineage>
</organism>
<proteinExistence type="inferred from homology"/>
<dbReference type="Proteomes" id="UP001597100">
    <property type="component" value="Unassembled WGS sequence"/>
</dbReference>
<comment type="similarity">
    <text evidence="1">Belongs to the universal stress protein A family.</text>
</comment>
<dbReference type="Gene3D" id="3.40.50.12370">
    <property type="match status" value="1"/>
</dbReference>
<comment type="caution">
    <text evidence="3">The sequence shown here is derived from an EMBL/GenBank/DDBJ whole genome shotgun (WGS) entry which is preliminary data.</text>
</comment>
<name>A0ABW3IJ59_9FLAO</name>
<dbReference type="EMBL" id="JBHTJP010000035">
    <property type="protein sequence ID" value="MFD0977328.1"/>
    <property type="molecule type" value="Genomic_DNA"/>
</dbReference>
<dbReference type="PRINTS" id="PR01438">
    <property type="entry name" value="UNVRSLSTRESS"/>
</dbReference>
<dbReference type="RefSeq" id="WP_380739519.1">
    <property type="nucleotide sequence ID" value="NZ_JBHTJP010000035.1"/>
</dbReference>
<dbReference type="PANTHER" id="PTHR46268:SF6">
    <property type="entry name" value="UNIVERSAL STRESS PROTEIN UP12"/>
    <property type="match status" value="1"/>
</dbReference>
<evidence type="ECO:0000313" key="4">
    <source>
        <dbReference type="Proteomes" id="UP001597100"/>
    </source>
</evidence>
<protein>
    <submittedName>
        <fullName evidence="3">Universal stress protein</fullName>
    </submittedName>
</protein>
<evidence type="ECO:0000256" key="1">
    <source>
        <dbReference type="ARBA" id="ARBA00008791"/>
    </source>
</evidence>
<accession>A0ABW3IJ59</accession>
<dbReference type="Pfam" id="PF00582">
    <property type="entry name" value="Usp"/>
    <property type="match status" value="1"/>
</dbReference>
<gene>
    <name evidence="3" type="ORF">ACFQ1G_11045</name>
</gene>
<reference evidence="4" key="1">
    <citation type="journal article" date="2019" name="Int. J. Syst. Evol. Microbiol.">
        <title>The Global Catalogue of Microorganisms (GCM) 10K type strain sequencing project: providing services to taxonomists for standard genome sequencing and annotation.</title>
        <authorList>
            <consortium name="The Broad Institute Genomics Platform"/>
            <consortium name="The Broad Institute Genome Sequencing Center for Infectious Disease"/>
            <person name="Wu L."/>
            <person name="Ma J."/>
        </authorList>
    </citation>
    <scope>NUCLEOTIDE SEQUENCE [LARGE SCALE GENOMIC DNA]</scope>
    <source>
        <strain evidence="4">CCUG 60898</strain>
    </source>
</reference>
<dbReference type="InterPro" id="IPR006016">
    <property type="entry name" value="UspA"/>
</dbReference>
<dbReference type="SUPFAM" id="SSF52402">
    <property type="entry name" value="Adenine nucleotide alpha hydrolases-like"/>
    <property type="match status" value="2"/>
</dbReference>
<keyword evidence="4" id="KW-1185">Reference proteome</keyword>
<evidence type="ECO:0000259" key="2">
    <source>
        <dbReference type="Pfam" id="PF00582"/>
    </source>
</evidence>